<proteinExistence type="inferred from homology"/>
<dbReference type="InterPro" id="IPR050273">
    <property type="entry name" value="GppA/Ppx_hydrolase"/>
</dbReference>
<accession>A0A927HCI2</accession>
<dbReference type="InterPro" id="IPR003695">
    <property type="entry name" value="Ppx_GppA_N"/>
</dbReference>
<dbReference type="InterPro" id="IPR043129">
    <property type="entry name" value="ATPase_NBD"/>
</dbReference>
<dbReference type="RefSeq" id="WP_190998001.1">
    <property type="nucleotide sequence ID" value="NZ_JACXSI010000018.1"/>
</dbReference>
<dbReference type="Gene3D" id="3.30.420.40">
    <property type="match status" value="1"/>
</dbReference>
<protein>
    <submittedName>
        <fullName evidence="3">Phosphatase</fullName>
    </submittedName>
</protein>
<organism evidence="3 4">
    <name type="scientific">Peribacillus faecalis</name>
    <dbReference type="NCBI Taxonomy" id="2772559"/>
    <lineage>
        <taxon>Bacteria</taxon>
        <taxon>Bacillati</taxon>
        <taxon>Bacillota</taxon>
        <taxon>Bacilli</taxon>
        <taxon>Bacillales</taxon>
        <taxon>Bacillaceae</taxon>
        <taxon>Peribacillus</taxon>
    </lineage>
</organism>
<dbReference type="Proteomes" id="UP000602076">
    <property type="component" value="Unassembled WGS sequence"/>
</dbReference>
<comment type="caution">
    <text evidence="3">The sequence shown here is derived from an EMBL/GenBank/DDBJ whole genome shotgun (WGS) entry which is preliminary data.</text>
</comment>
<dbReference type="PANTHER" id="PTHR30005:SF0">
    <property type="entry name" value="RETROGRADE REGULATION PROTEIN 2"/>
    <property type="match status" value="1"/>
</dbReference>
<dbReference type="EMBL" id="JACXSI010000018">
    <property type="protein sequence ID" value="MBD3108458.1"/>
    <property type="molecule type" value="Genomic_DNA"/>
</dbReference>
<dbReference type="AlphaFoldDB" id="A0A927HCI2"/>
<dbReference type="Gene3D" id="3.30.420.150">
    <property type="entry name" value="Exopolyphosphatase. Domain 2"/>
    <property type="match status" value="1"/>
</dbReference>
<dbReference type="CDD" id="cd24052">
    <property type="entry name" value="ASKHA_NBD_HpPPX-GppA-like"/>
    <property type="match status" value="1"/>
</dbReference>
<evidence type="ECO:0000313" key="4">
    <source>
        <dbReference type="Proteomes" id="UP000602076"/>
    </source>
</evidence>
<reference evidence="3" key="1">
    <citation type="submission" date="2020-09" db="EMBL/GenBank/DDBJ databases">
        <title>Bacillus faecalis sp. nov., a moderately halophilic bacterium isolated from cow faeces.</title>
        <authorList>
            <person name="Jiang L."/>
            <person name="Lee J."/>
        </authorList>
    </citation>
    <scope>NUCLEOTIDE SEQUENCE</scope>
    <source>
        <strain evidence="3">AGMB 02131</strain>
    </source>
</reference>
<feature type="domain" description="Ppx/GppA phosphatase N-terminal" evidence="2">
    <location>
        <begin position="17"/>
        <end position="298"/>
    </location>
</feature>
<evidence type="ECO:0000259" key="2">
    <source>
        <dbReference type="Pfam" id="PF02541"/>
    </source>
</evidence>
<dbReference type="SUPFAM" id="SSF53067">
    <property type="entry name" value="Actin-like ATPase domain"/>
    <property type="match status" value="2"/>
</dbReference>
<gene>
    <name evidence="3" type="ORF">IEO70_08770</name>
</gene>
<evidence type="ECO:0000256" key="1">
    <source>
        <dbReference type="ARBA" id="ARBA00007125"/>
    </source>
</evidence>
<name>A0A927HCI2_9BACI</name>
<keyword evidence="4" id="KW-1185">Reference proteome</keyword>
<evidence type="ECO:0000313" key="3">
    <source>
        <dbReference type="EMBL" id="MBD3108458.1"/>
    </source>
</evidence>
<dbReference type="Pfam" id="PF02541">
    <property type="entry name" value="Ppx-GppA"/>
    <property type="match status" value="1"/>
</dbReference>
<dbReference type="PANTHER" id="PTHR30005">
    <property type="entry name" value="EXOPOLYPHOSPHATASE"/>
    <property type="match status" value="1"/>
</dbReference>
<comment type="similarity">
    <text evidence="1">Belongs to the GppA/Ppx family.</text>
</comment>
<sequence length="306" mass="34033">MIYGIVDVGSNTIRLTIYQYENGELSSLLHKKTMAGLAGYVEQGEMSQKGIEKACEIVSEYKEILNNFSICNLNVFATASLRNIVNTNEVVRTIRELTGVHVDVISGEEEAQLDFIGATHVINMQDGLLVDIGGGSTELVSYRRGQIVTAVSMPIGSLSLFTKHVSKLLPKKSEKHAIVEEIRFELDKLFEFDENELFQEICGVGGTIRAACKLNNDLLGSEARNSIDCKHLGKMLKILNKRKKDTYRRILRVVPDRIHTIIPGMLILNEIATYFGSEVIRISNYGVREGYLYSKVLKDGGQSAKG</sequence>